<name>A0A8S0W5B1_CYCAE</name>
<evidence type="ECO:0000313" key="2">
    <source>
        <dbReference type="Proteomes" id="UP000467700"/>
    </source>
</evidence>
<dbReference type="Proteomes" id="UP000467700">
    <property type="component" value="Unassembled WGS sequence"/>
</dbReference>
<organism evidence="1 2">
    <name type="scientific">Cyclocybe aegerita</name>
    <name type="common">Black poplar mushroom</name>
    <name type="synonym">Agrocybe aegerita</name>
    <dbReference type="NCBI Taxonomy" id="1973307"/>
    <lineage>
        <taxon>Eukaryota</taxon>
        <taxon>Fungi</taxon>
        <taxon>Dikarya</taxon>
        <taxon>Basidiomycota</taxon>
        <taxon>Agaricomycotina</taxon>
        <taxon>Agaricomycetes</taxon>
        <taxon>Agaricomycetidae</taxon>
        <taxon>Agaricales</taxon>
        <taxon>Agaricineae</taxon>
        <taxon>Bolbitiaceae</taxon>
        <taxon>Cyclocybe</taxon>
    </lineage>
</organism>
<reference evidence="1 2" key="1">
    <citation type="submission" date="2020-01" db="EMBL/GenBank/DDBJ databases">
        <authorList>
            <person name="Gupta K D."/>
        </authorList>
    </citation>
    <scope>NUCLEOTIDE SEQUENCE [LARGE SCALE GENOMIC DNA]</scope>
</reference>
<dbReference type="SUPFAM" id="SSF52047">
    <property type="entry name" value="RNI-like"/>
    <property type="match status" value="1"/>
</dbReference>
<dbReference type="EMBL" id="CACVBS010000101">
    <property type="protein sequence ID" value="CAA7271166.1"/>
    <property type="molecule type" value="Genomic_DNA"/>
</dbReference>
<sequence>MAKNRLAFSQVVGAPLPQTLVYIYSSDNHYWIGGTLESIVASHDGYVSPGILAFLNWWRSNACSFPISLYLDGLTIRHADRHFRDGEFDRGYRPPADAVKVSEFCTEALPSVRHLELGINREALHALCSSATPTTFERLESLVLRQYFSRGAMSPRAFTLTFPAAPHLRRLHISNYRCTLSFRWEQLTHLWASGLAINSTSQALSAHNHPLFLHFDRISFPNLKALHLIRNFKEESFASLSQFLTLTPALTELHIDAAIFQSTTFSSEYLPETCPLHALLPDLERLVFDKVVCHANPGRAFIRLVESGWTKLEPRNGRLGSVHFRLEPGRAETREYIRVTPEDIASMKESDVVLAIEEYHRRWGKGYNYYLHYPMTYRDGTLF</sequence>
<dbReference type="Gene3D" id="3.80.10.10">
    <property type="entry name" value="Ribonuclease Inhibitor"/>
    <property type="match status" value="1"/>
</dbReference>
<protein>
    <submittedName>
        <fullName evidence="1">Uncharacterized protein</fullName>
    </submittedName>
</protein>
<evidence type="ECO:0000313" key="1">
    <source>
        <dbReference type="EMBL" id="CAA7271166.1"/>
    </source>
</evidence>
<keyword evidence="2" id="KW-1185">Reference proteome</keyword>
<dbReference type="AlphaFoldDB" id="A0A8S0W5B1"/>
<accession>A0A8S0W5B1</accession>
<proteinExistence type="predicted"/>
<dbReference type="InterPro" id="IPR032675">
    <property type="entry name" value="LRR_dom_sf"/>
</dbReference>
<comment type="caution">
    <text evidence="1">The sequence shown here is derived from an EMBL/GenBank/DDBJ whole genome shotgun (WGS) entry which is preliminary data.</text>
</comment>
<gene>
    <name evidence="1" type="ORF">AAE3_LOCUS13311</name>
</gene>
<dbReference type="OrthoDB" id="2269034at2759"/>